<dbReference type="Pfam" id="PF06028">
    <property type="entry name" value="DUF915"/>
    <property type="match status" value="1"/>
</dbReference>
<dbReference type="OrthoDB" id="503948at2"/>
<evidence type="ECO:0000313" key="3">
    <source>
        <dbReference type="EMBL" id="NEY18461.1"/>
    </source>
</evidence>
<dbReference type="EMBL" id="JRUN01000002">
    <property type="protein sequence ID" value="KHD86754.1"/>
    <property type="molecule type" value="Genomic_DNA"/>
</dbReference>
<keyword evidence="1" id="KW-1133">Transmembrane helix</keyword>
<dbReference type="RefSeq" id="WP_035352701.1">
    <property type="nucleotide sequence ID" value="NZ_JAAIWK010000001.1"/>
</dbReference>
<reference evidence="3 5" key="2">
    <citation type="submission" date="2020-02" db="EMBL/GenBank/DDBJ databases">
        <authorList>
            <person name="Feng H."/>
        </authorList>
    </citation>
    <scope>NUCLEOTIDE SEQUENCE [LARGE SCALE GENOMIC DNA]</scope>
    <source>
        <strain evidence="3 5">Gsoil 114</strain>
    </source>
</reference>
<dbReference type="InterPro" id="IPR029058">
    <property type="entry name" value="AB_hydrolase_fold"/>
</dbReference>
<dbReference type="Gene3D" id="3.40.50.1820">
    <property type="entry name" value="alpha/beta hydrolase"/>
    <property type="match status" value="1"/>
</dbReference>
<name>A0A0A6VJG4_9BACI</name>
<evidence type="ECO:0000313" key="4">
    <source>
        <dbReference type="Proteomes" id="UP000030588"/>
    </source>
</evidence>
<organism evidence="2 4">
    <name type="scientific">Heyndrickxia ginsengihumi</name>
    <dbReference type="NCBI Taxonomy" id="363870"/>
    <lineage>
        <taxon>Bacteria</taxon>
        <taxon>Bacillati</taxon>
        <taxon>Bacillota</taxon>
        <taxon>Bacilli</taxon>
        <taxon>Bacillales</taxon>
        <taxon>Bacillaceae</taxon>
        <taxon>Heyndrickxia</taxon>
    </lineage>
</organism>
<dbReference type="GO" id="GO:0016787">
    <property type="term" value="F:hydrolase activity"/>
    <property type="evidence" value="ECO:0007669"/>
    <property type="project" value="UniProtKB-KW"/>
</dbReference>
<dbReference type="InterPro" id="IPR010315">
    <property type="entry name" value="DUF915_hydro-like"/>
</dbReference>
<evidence type="ECO:0000313" key="5">
    <source>
        <dbReference type="Proteomes" id="UP000476934"/>
    </source>
</evidence>
<dbReference type="PANTHER" id="PTHR37946:SF1">
    <property type="entry name" value="SLL1969 PROTEIN"/>
    <property type="match status" value="1"/>
</dbReference>
<comment type="caution">
    <text evidence="2">The sequence shown here is derived from an EMBL/GenBank/DDBJ whole genome shotgun (WGS) entry which is preliminary data.</text>
</comment>
<dbReference type="EMBL" id="JAAIWK010000001">
    <property type="protein sequence ID" value="NEY18461.1"/>
    <property type="molecule type" value="Genomic_DNA"/>
</dbReference>
<protein>
    <submittedName>
        <fullName evidence="3">Alpha/beta hydrolase</fullName>
    </submittedName>
</protein>
<sequence>MKILQKKSSIFITIAVILAFILLISSIFYTDTDQASSTTTPTISSDSIPTIFVHGFKGSAHSFDGMLDRFQRQHWGKKEMVIYVTNEGDTIIKGNISKNVMHPLIQVVFHNNRASFQETAGYLKKVMRILYTQYDIQEVNIVGHSMGGIISTKYIEETYHKKDYPTTHKLITIGSPFQGVILKRFKQNPNNTGAAAIDLVPHSKALKILVQNSRKFDPNIQVLAIAGVIEDKNDGDGLVSLYSAFGGKNIVPKNQFHTKIVYGKSAYHSGLHENKNVDLLVSTFLWGNHKKIKHSN</sequence>
<reference evidence="2 4" key="1">
    <citation type="submission" date="2014-10" db="EMBL/GenBank/DDBJ databases">
        <title>Draft genome of phytase producing Bacillus ginsengihumi strain M2.11.</title>
        <authorList>
            <person name="Toymentseva A."/>
            <person name="Boulygina E.A."/>
            <person name="Kazakov S.V."/>
            <person name="Kayumov I."/>
            <person name="Suleimanova A.D."/>
            <person name="Mardanova A.M."/>
            <person name="Maria S.N."/>
            <person name="Sergey M.Y."/>
            <person name="Sharipova M.R."/>
        </authorList>
    </citation>
    <scope>NUCLEOTIDE SEQUENCE [LARGE SCALE GENOMIC DNA]</scope>
    <source>
        <strain evidence="2 4">M2.11</strain>
    </source>
</reference>
<dbReference type="Proteomes" id="UP000476934">
    <property type="component" value="Unassembled WGS sequence"/>
</dbReference>
<accession>A0A0A6VJG4</accession>
<keyword evidence="5" id="KW-1185">Reference proteome</keyword>
<keyword evidence="3" id="KW-0378">Hydrolase</keyword>
<dbReference type="SUPFAM" id="SSF53474">
    <property type="entry name" value="alpha/beta-Hydrolases"/>
    <property type="match status" value="1"/>
</dbReference>
<evidence type="ECO:0000313" key="2">
    <source>
        <dbReference type="EMBL" id="KHD86754.1"/>
    </source>
</evidence>
<keyword evidence="1" id="KW-0812">Transmembrane</keyword>
<gene>
    <name evidence="3" type="ORF">G4D61_00575</name>
    <name evidence="2" type="ORF">NG54_01475</name>
</gene>
<evidence type="ECO:0000256" key="1">
    <source>
        <dbReference type="SAM" id="Phobius"/>
    </source>
</evidence>
<dbReference type="AlphaFoldDB" id="A0A0A6VJG4"/>
<feature type="transmembrane region" description="Helical" evidence="1">
    <location>
        <begin position="9"/>
        <end position="29"/>
    </location>
</feature>
<reference evidence="3 5" key="3">
    <citation type="submission" date="2020-03" db="EMBL/GenBank/DDBJ databases">
        <title>Bacillus aquiflavi sp. nov., isolated from yellow water of strong flavor Chinese baijiu in Yibin region of China.</title>
        <authorList>
            <person name="Xie J."/>
        </authorList>
    </citation>
    <scope>NUCLEOTIDE SEQUENCE [LARGE SCALE GENOMIC DNA]</scope>
    <source>
        <strain evidence="3 5">Gsoil 114</strain>
    </source>
</reference>
<dbReference type="PANTHER" id="PTHR37946">
    <property type="entry name" value="SLL1969 PROTEIN"/>
    <property type="match status" value="1"/>
</dbReference>
<keyword evidence="1" id="KW-0472">Membrane</keyword>
<proteinExistence type="predicted"/>
<dbReference type="STRING" id="363870.NG54_01475"/>
<dbReference type="Proteomes" id="UP000030588">
    <property type="component" value="Unassembled WGS sequence"/>
</dbReference>